<dbReference type="AlphaFoldDB" id="A0A5N6N974"/>
<gene>
    <name evidence="2" type="ORF">E3N88_26027</name>
</gene>
<name>A0A5N6N974_9ASTR</name>
<dbReference type="Proteomes" id="UP000326396">
    <property type="component" value="Linkage Group LG3"/>
</dbReference>
<evidence type="ECO:0000256" key="1">
    <source>
        <dbReference type="SAM" id="MobiDB-lite"/>
    </source>
</evidence>
<comment type="caution">
    <text evidence="2">The sequence shown here is derived from an EMBL/GenBank/DDBJ whole genome shotgun (WGS) entry which is preliminary data.</text>
</comment>
<accession>A0A5N6N974</accession>
<protein>
    <submittedName>
        <fullName evidence="2">Uncharacterized protein</fullName>
    </submittedName>
</protein>
<evidence type="ECO:0000313" key="3">
    <source>
        <dbReference type="Proteomes" id="UP000326396"/>
    </source>
</evidence>
<keyword evidence="3" id="KW-1185">Reference proteome</keyword>
<dbReference type="EMBL" id="SZYD01000013">
    <property type="protein sequence ID" value="KAD4385858.1"/>
    <property type="molecule type" value="Genomic_DNA"/>
</dbReference>
<sequence length="80" mass="9268">MMNVGENREQNGVRECPESKNEEKFPSIELIRSSRYAKDGIRDLGGGHIRFWTIRDDQGGNWTQGFKIGFELDHREALDE</sequence>
<feature type="region of interest" description="Disordered" evidence="1">
    <location>
        <begin position="1"/>
        <end position="23"/>
    </location>
</feature>
<evidence type="ECO:0000313" key="2">
    <source>
        <dbReference type="EMBL" id="KAD4385858.1"/>
    </source>
</evidence>
<reference evidence="2 3" key="1">
    <citation type="submission" date="2019-05" db="EMBL/GenBank/DDBJ databases">
        <title>Mikania micrantha, genome provides insights into the molecular mechanism of rapid growth.</title>
        <authorList>
            <person name="Liu B."/>
        </authorList>
    </citation>
    <scope>NUCLEOTIDE SEQUENCE [LARGE SCALE GENOMIC DNA]</scope>
    <source>
        <strain evidence="2">NLD-2019</strain>
        <tissue evidence="2">Leaf</tissue>
    </source>
</reference>
<proteinExistence type="predicted"/>
<organism evidence="2 3">
    <name type="scientific">Mikania micrantha</name>
    <name type="common">bitter vine</name>
    <dbReference type="NCBI Taxonomy" id="192012"/>
    <lineage>
        <taxon>Eukaryota</taxon>
        <taxon>Viridiplantae</taxon>
        <taxon>Streptophyta</taxon>
        <taxon>Embryophyta</taxon>
        <taxon>Tracheophyta</taxon>
        <taxon>Spermatophyta</taxon>
        <taxon>Magnoliopsida</taxon>
        <taxon>eudicotyledons</taxon>
        <taxon>Gunneridae</taxon>
        <taxon>Pentapetalae</taxon>
        <taxon>asterids</taxon>
        <taxon>campanulids</taxon>
        <taxon>Asterales</taxon>
        <taxon>Asteraceae</taxon>
        <taxon>Asteroideae</taxon>
        <taxon>Heliantheae alliance</taxon>
        <taxon>Eupatorieae</taxon>
        <taxon>Mikania</taxon>
    </lineage>
</organism>